<comment type="caution">
    <text evidence="1">The sequence shown here is derived from an EMBL/GenBank/DDBJ whole genome shotgun (WGS) entry which is preliminary data.</text>
</comment>
<proteinExistence type="predicted"/>
<dbReference type="Proteomes" id="UP000094669">
    <property type="component" value="Unassembled WGS sequence"/>
</dbReference>
<accession>A0ABX4YNG5</accession>
<dbReference type="EMBL" id="MCRM02000001">
    <property type="protein sequence ID" value="PNV76739.1"/>
    <property type="molecule type" value="Genomic_DNA"/>
</dbReference>
<sequence>MSHRVFDQISKHSIQRTPRLTLNTWLPGSGFDILDKVRNFSTKIYRSAGYNEYPFMNFDPWSIWFYVTDREGHIQAASRLVEKRDDNLVPIEFALLDFPFHHGEAENIEHYTKSKLNIRYAIVKTNSADWNSVSFRPTILGGRAMKLCATAVANYCITKGFEIVYGLINPEWLGLHRVYLDYGAKESDEFPNLVYYPHCKLRGRVSKFRIIEMHKNSLQYLAMNAV</sequence>
<organism evidence="1 2">
    <name type="scientific">Leptospira inadai serovar Lyme</name>
    <dbReference type="NCBI Taxonomy" id="293084"/>
    <lineage>
        <taxon>Bacteria</taxon>
        <taxon>Pseudomonadati</taxon>
        <taxon>Spirochaetota</taxon>
        <taxon>Spirochaetia</taxon>
        <taxon>Leptospirales</taxon>
        <taxon>Leptospiraceae</taxon>
        <taxon>Leptospira</taxon>
    </lineage>
</organism>
<name>A0ABX4YNG5_9LEPT</name>
<keyword evidence="2" id="KW-1185">Reference proteome</keyword>
<gene>
    <name evidence="1" type="ORF">BES34_000135</name>
</gene>
<evidence type="ECO:0000313" key="1">
    <source>
        <dbReference type="EMBL" id="PNV76739.1"/>
    </source>
</evidence>
<protein>
    <recommendedName>
        <fullName evidence="3">N-acetyltransferase domain-containing protein</fullName>
    </recommendedName>
</protein>
<evidence type="ECO:0008006" key="3">
    <source>
        <dbReference type="Google" id="ProtNLM"/>
    </source>
</evidence>
<dbReference type="NCBIfam" id="NF047533">
    <property type="entry name" value="LBL_2463_fam"/>
    <property type="match status" value="1"/>
</dbReference>
<evidence type="ECO:0000313" key="2">
    <source>
        <dbReference type="Proteomes" id="UP000094669"/>
    </source>
</evidence>
<reference evidence="1" key="1">
    <citation type="submission" date="2018-01" db="EMBL/GenBank/DDBJ databases">
        <title>Genomic characterization of Leptospira inadai serogroup Lyme isolated from captured rat in Brazil and comparative analysis with human reference strain.</title>
        <authorList>
            <person name="Moreno L.Z."/>
            <person name="Loureiro A.P."/>
            <person name="Miraglia F."/>
            <person name="Kremer F.S."/>
            <person name="Eslabao M.R."/>
            <person name="Dellagostin O.A."/>
            <person name="Lilenbaum W."/>
            <person name="Moreno A.M."/>
        </authorList>
    </citation>
    <scope>NUCLEOTIDE SEQUENCE [LARGE SCALE GENOMIC DNA]</scope>
    <source>
        <strain evidence="1">M34/99</strain>
    </source>
</reference>